<proteinExistence type="predicted"/>
<evidence type="ECO:0000313" key="2">
    <source>
        <dbReference type="Proteomes" id="UP000045706"/>
    </source>
</evidence>
<dbReference type="Proteomes" id="UP000045706">
    <property type="component" value="Unassembled WGS sequence"/>
</dbReference>
<accession>A0A0G4NBE3</accession>
<dbReference type="EMBL" id="CVQI01033495">
    <property type="protein sequence ID" value="CRK43655.1"/>
    <property type="molecule type" value="Genomic_DNA"/>
</dbReference>
<gene>
    <name evidence="1" type="ORF">BN1723_005762</name>
</gene>
<protein>
    <submittedName>
        <fullName evidence="1">Uncharacterized protein</fullName>
    </submittedName>
</protein>
<reference evidence="2" key="1">
    <citation type="submission" date="2015-05" db="EMBL/GenBank/DDBJ databases">
        <authorList>
            <person name="Fogelqvist Johan"/>
        </authorList>
    </citation>
    <scope>NUCLEOTIDE SEQUENCE [LARGE SCALE GENOMIC DNA]</scope>
</reference>
<name>A0A0G4NBE3_VERLO</name>
<organism evidence="1 2">
    <name type="scientific">Verticillium longisporum</name>
    <name type="common">Verticillium dahliae var. longisporum</name>
    <dbReference type="NCBI Taxonomy" id="100787"/>
    <lineage>
        <taxon>Eukaryota</taxon>
        <taxon>Fungi</taxon>
        <taxon>Dikarya</taxon>
        <taxon>Ascomycota</taxon>
        <taxon>Pezizomycotina</taxon>
        <taxon>Sordariomycetes</taxon>
        <taxon>Hypocreomycetidae</taxon>
        <taxon>Glomerellales</taxon>
        <taxon>Plectosphaerellaceae</taxon>
        <taxon>Verticillium</taxon>
    </lineage>
</organism>
<dbReference type="AlphaFoldDB" id="A0A0G4NBE3"/>
<sequence length="107" mass="11546">MPARKRVANLSHVLTSLREVQKSLDSGGHRHHKLGHPSWSTIGLQVGALFLSTLPGLPSAAGARHAQPTRGDYGRLPVWASRLEPGGHEWMVSGWTSRVGRGIAKSL</sequence>
<evidence type="ECO:0000313" key="1">
    <source>
        <dbReference type="EMBL" id="CRK43655.1"/>
    </source>
</evidence>